<feature type="domain" description="THAP-type" evidence="6">
    <location>
        <begin position="11"/>
        <end position="109"/>
    </location>
</feature>
<keyword evidence="1" id="KW-0479">Metal-binding</keyword>
<evidence type="ECO:0000256" key="5">
    <source>
        <dbReference type="PROSITE-ProRule" id="PRU00309"/>
    </source>
</evidence>
<reference evidence="7" key="2">
    <citation type="submission" date="2022-06" db="UniProtKB">
        <authorList>
            <consortium name="EnsemblMetazoa"/>
        </authorList>
    </citation>
    <scope>IDENTIFICATION</scope>
</reference>
<dbReference type="Pfam" id="PF05485">
    <property type="entry name" value="THAP"/>
    <property type="match status" value="1"/>
</dbReference>
<evidence type="ECO:0000256" key="1">
    <source>
        <dbReference type="ARBA" id="ARBA00022723"/>
    </source>
</evidence>
<evidence type="ECO:0000256" key="2">
    <source>
        <dbReference type="ARBA" id="ARBA00022771"/>
    </source>
</evidence>
<keyword evidence="8" id="KW-1185">Reference proteome</keyword>
<dbReference type="PROSITE" id="PS50950">
    <property type="entry name" value="ZF_THAP"/>
    <property type="match status" value="1"/>
</dbReference>
<name>A0A8R2B865_ACYPI</name>
<reference evidence="8" key="1">
    <citation type="submission" date="2010-06" db="EMBL/GenBank/DDBJ databases">
        <authorList>
            <person name="Jiang H."/>
            <person name="Abraham K."/>
            <person name="Ali S."/>
            <person name="Alsbrooks S.L."/>
            <person name="Anim B.N."/>
            <person name="Anosike U.S."/>
            <person name="Attaway T."/>
            <person name="Bandaranaike D.P."/>
            <person name="Battles P.K."/>
            <person name="Bell S.N."/>
            <person name="Bell A.V."/>
            <person name="Beltran B."/>
            <person name="Bickham C."/>
            <person name="Bustamante Y."/>
            <person name="Caleb T."/>
            <person name="Canada A."/>
            <person name="Cardenas V."/>
            <person name="Carter K."/>
            <person name="Chacko J."/>
            <person name="Chandrabose M.N."/>
            <person name="Chavez D."/>
            <person name="Chavez A."/>
            <person name="Chen L."/>
            <person name="Chu H.-S."/>
            <person name="Claassen K.J."/>
            <person name="Cockrell R."/>
            <person name="Collins M."/>
            <person name="Cooper J.A."/>
            <person name="Cree A."/>
            <person name="Curry S.M."/>
            <person name="Da Y."/>
            <person name="Dao M.D."/>
            <person name="Das B."/>
            <person name="Davila M.-L."/>
            <person name="Davy-Carroll L."/>
            <person name="Denson S."/>
            <person name="Dinh H."/>
            <person name="Ebong V.E."/>
            <person name="Edwards J.R."/>
            <person name="Egan A."/>
            <person name="El-Daye J."/>
            <person name="Escobedo L."/>
            <person name="Fernandez S."/>
            <person name="Fernando P.R."/>
            <person name="Flagg N."/>
            <person name="Forbes L.D."/>
            <person name="Fowler R.G."/>
            <person name="Fu Q."/>
            <person name="Gabisi R.A."/>
            <person name="Ganer J."/>
            <person name="Garbino Pronczuk A."/>
            <person name="Garcia R.M."/>
            <person name="Garner T."/>
            <person name="Garrett T.E."/>
            <person name="Gonzalez D.A."/>
            <person name="Hamid H."/>
            <person name="Hawkins E.S."/>
            <person name="Hirani K."/>
            <person name="Hogues M.E."/>
            <person name="Hollins B."/>
            <person name="Hsiao C.-H."/>
            <person name="Jabil R."/>
            <person name="James M.L."/>
            <person name="Jhangiani S.N."/>
            <person name="Johnson B."/>
            <person name="Johnson Q."/>
            <person name="Joshi V."/>
            <person name="Kalu J.B."/>
            <person name="Kam C."/>
            <person name="Kashfia A."/>
            <person name="Keebler J."/>
            <person name="Kisamo H."/>
            <person name="Kovar C.L."/>
            <person name="Lago L.A."/>
            <person name="Lai C.-Y."/>
            <person name="Laidlaw J."/>
            <person name="Lara F."/>
            <person name="Le T.-K."/>
            <person name="Lee S.L."/>
            <person name="Legall F.H."/>
            <person name="Lemon S.J."/>
            <person name="Lewis L.R."/>
            <person name="Li B."/>
            <person name="Liu Y."/>
            <person name="Liu Y.-S."/>
            <person name="Lopez J."/>
            <person name="Lozado R.J."/>
            <person name="Lu J."/>
            <person name="Madu R.C."/>
            <person name="Maheshwari M."/>
            <person name="Maheshwari R."/>
            <person name="Malloy K."/>
            <person name="Martinez E."/>
            <person name="Mathew T."/>
            <person name="Mercado I.C."/>
            <person name="Mercado C."/>
            <person name="Meyer B."/>
            <person name="Montgomery K."/>
            <person name="Morgan M.B."/>
            <person name="Munidasa M."/>
            <person name="Nazareth L.V."/>
            <person name="Nelson J."/>
            <person name="Ng B.M."/>
            <person name="Nguyen N.B."/>
            <person name="Nguyen P.Q."/>
            <person name="Nguyen T."/>
            <person name="Obregon M."/>
            <person name="Okwuonu G.O."/>
            <person name="Onwere C.G."/>
            <person name="Orozco G."/>
            <person name="Parra A."/>
            <person name="Patel S."/>
            <person name="Patil S."/>
            <person name="Perez A."/>
            <person name="Perez Y."/>
            <person name="Pham C."/>
            <person name="Primus E.L."/>
            <person name="Pu L.-L."/>
            <person name="Puazo M."/>
            <person name="Qin X."/>
            <person name="Quiroz J.B."/>
            <person name="Reese J."/>
            <person name="Richards S."/>
            <person name="Rives C.M."/>
            <person name="Robberts R."/>
            <person name="Ruiz S.J."/>
            <person name="Ruiz M.J."/>
            <person name="Santibanez J."/>
            <person name="Schneider B.W."/>
            <person name="Sisson I."/>
            <person name="Smith M."/>
            <person name="Sodergren E."/>
            <person name="Song X.-Z."/>
            <person name="Song B.B."/>
            <person name="Summersgill H."/>
            <person name="Thelus R."/>
            <person name="Thornton R.D."/>
            <person name="Trejos Z.Y."/>
            <person name="Usmani K."/>
            <person name="Vattathil S."/>
            <person name="Villasana D."/>
            <person name="Walker D.L."/>
            <person name="Wang S."/>
            <person name="Wang K."/>
            <person name="White C.S."/>
            <person name="Williams A.C."/>
            <person name="Williamson J."/>
            <person name="Wilson K."/>
            <person name="Woghiren I.O."/>
            <person name="Woodworth J.R."/>
            <person name="Worley K.C."/>
            <person name="Wright R.A."/>
            <person name="Wu W."/>
            <person name="Young L."/>
            <person name="Zhang L."/>
            <person name="Zhang J."/>
            <person name="Zhu Y."/>
            <person name="Muzny D.M."/>
            <person name="Weinstock G."/>
            <person name="Gibbs R.A."/>
        </authorList>
    </citation>
    <scope>NUCLEOTIDE SEQUENCE [LARGE SCALE GENOMIC DNA]</scope>
    <source>
        <strain evidence="8">LSR1</strain>
    </source>
</reference>
<keyword evidence="2 5" id="KW-0863">Zinc-finger</keyword>
<dbReference type="OrthoDB" id="6619240at2759"/>
<organism evidence="7 8">
    <name type="scientific">Acyrthosiphon pisum</name>
    <name type="common">Pea aphid</name>
    <dbReference type="NCBI Taxonomy" id="7029"/>
    <lineage>
        <taxon>Eukaryota</taxon>
        <taxon>Metazoa</taxon>
        <taxon>Ecdysozoa</taxon>
        <taxon>Arthropoda</taxon>
        <taxon>Hexapoda</taxon>
        <taxon>Insecta</taxon>
        <taxon>Pterygota</taxon>
        <taxon>Neoptera</taxon>
        <taxon>Paraneoptera</taxon>
        <taxon>Hemiptera</taxon>
        <taxon>Sternorrhyncha</taxon>
        <taxon>Aphidomorpha</taxon>
        <taxon>Aphidoidea</taxon>
        <taxon>Aphididae</taxon>
        <taxon>Macrosiphini</taxon>
        <taxon>Acyrthosiphon</taxon>
    </lineage>
</organism>
<keyword evidence="3" id="KW-0862">Zinc</keyword>
<dbReference type="KEGG" id="api:100570102"/>
<protein>
    <recommendedName>
        <fullName evidence="6">THAP-type domain-containing protein</fullName>
    </recommendedName>
</protein>
<dbReference type="RefSeq" id="XP_008185865.1">
    <property type="nucleotide sequence ID" value="XM_008187643.3"/>
</dbReference>
<evidence type="ECO:0000313" key="8">
    <source>
        <dbReference type="Proteomes" id="UP000007819"/>
    </source>
</evidence>
<dbReference type="SMART" id="SM00980">
    <property type="entry name" value="THAP"/>
    <property type="match status" value="1"/>
</dbReference>
<dbReference type="SUPFAM" id="SSF57716">
    <property type="entry name" value="Glucocorticoid receptor-like (DNA-binding domain)"/>
    <property type="match status" value="1"/>
</dbReference>
<dbReference type="EnsemblMetazoa" id="XM_008187643.3">
    <property type="protein sequence ID" value="XP_008185865.1"/>
    <property type="gene ID" value="LOC100570102"/>
</dbReference>
<evidence type="ECO:0000256" key="4">
    <source>
        <dbReference type="ARBA" id="ARBA00023125"/>
    </source>
</evidence>
<dbReference type="InterPro" id="IPR006612">
    <property type="entry name" value="THAP_Znf"/>
</dbReference>
<evidence type="ECO:0000256" key="3">
    <source>
        <dbReference type="ARBA" id="ARBA00022833"/>
    </source>
</evidence>
<dbReference type="GeneID" id="100570102"/>
<dbReference type="GO" id="GO:0008270">
    <property type="term" value="F:zinc ion binding"/>
    <property type="evidence" value="ECO:0007669"/>
    <property type="project" value="UniProtKB-KW"/>
</dbReference>
<dbReference type="AlphaFoldDB" id="A0A8R2B865"/>
<sequence length="158" mass="18752">MPDQKNKKKKSKNYCRVYRCKSFYLTDECISFHRLPKANKPKILWKYSVRIEELVNCRKIWAVKLKLSKEALAKKQLQVCSKHFTPNDYLPGFNRIRQCLRPFAVPSVNLPKSSVILCSSKIGHIPKKEYLKTKLRRTVMMRIRTIALQHQFKWTVIV</sequence>
<evidence type="ECO:0000313" key="7">
    <source>
        <dbReference type="EnsemblMetazoa" id="XP_008185865.1"/>
    </source>
</evidence>
<dbReference type="Proteomes" id="UP000007819">
    <property type="component" value="Chromosome A1"/>
</dbReference>
<dbReference type="GO" id="GO:0003677">
    <property type="term" value="F:DNA binding"/>
    <property type="evidence" value="ECO:0007669"/>
    <property type="project" value="UniProtKB-UniRule"/>
</dbReference>
<proteinExistence type="predicted"/>
<keyword evidence="4 5" id="KW-0238">DNA-binding</keyword>
<evidence type="ECO:0000259" key="6">
    <source>
        <dbReference type="PROSITE" id="PS50950"/>
    </source>
</evidence>
<accession>A0A8R2B865</accession>